<dbReference type="OrthoDB" id="6386511at2"/>
<accession>A0A3N5Y0H8</accession>
<gene>
    <name evidence="1" type="ORF">DRW07_10930</name>
</gene>
<protein>
    <submittedName>
        <fullName evidence="1">Uncharacterized protein</fullName>
    </submittedName>
</protein>
<evidence type="ECO:0000313" key="1">
    <source>
        <dbReference type="EMBL" id="RPJ66590.1"/>
    </source>
</evidence>
<evidence type="ECO:0000313" key="2">
    <source>
        <dbReference type="Proteomes" id="UP000275281"/>
    </source>
</evidence>
<dbReference type="EMBL" id="RPOK01000003">
    <property type="protein sequence ID" value="RPJ66590.1"/>
    <property type="molecule type" value="Genomic_DNA"/>
</dbReference>
<reference evidence="1 2" key="1">
    <citation type="submission" date="2018-11" db="EMBL/GenBank/DDBJ databases">
        <authorList>
            <person name="Ye M.-Q."/>
            <person name="Du Z.-J."/>
        </authorList>
    </citation>
    <scope>NUCLEOTIDE SEQUENCE [LARGE SCALE GENOMIC DNA]</scope>
    <source>
        <strain evidence="1 2">U0105</strain>
    </source>
</reference>
<keyword evidence="2" id="KW-1185">Reference proteome</keyword>
<sequence>MSAGFYSIEKVDNLILLRTSGEWSLALDIAYLGDVSQTFKAARGKPFNVFVDMRGLKISQDVKDTPLKKDLVLDRRSQRAEYWLADNLSESEYLLPYFEHVSFPLHRLTDKAQAWDIIRHKLCDERHWEKVSAWLDAND</sequence>
<dbReference type="AlphaFoldDB" id="A0A3N5Y0H8"/>
<dbReference type="RefSeq" id="WP_124027948.1">
    <property type="nucleotide sequence ID" value="NZ_JBHRSN010000006.1"/>
</dbReference>
<proteinExistence type="predicted"/>
<organism evidence="1 2">
    <name type="scientific">Alteromonas sediminis</name>
    <dbReference type="NCBI Taxonomy" id="2259342"/>
    <lineage>
        <taxon>Bacteria</taxon>
        <taxon>Pseudomonadati</taxon>
        <taxon>Pseudomonadota</taxon>
        <taxon>Gammaproteobacteria</taxon>
        <taxon>Alteromonadales</taxon>
        <taxon>Alteromonadaceae</taxon>
        <taxon>Alteromonas/Salinimonas group</taxon>
        <taxon>Alteromonas</taxon>
    </lineage>
</organism>
<dbReference type="Proteomes" id="UP000275281">
    <property type="component" value="Unassembled WGS sequence"/>
</dbReference>
<name>A0A3N5Y0H8_9ALTE</name>
<comment type="caution">
    <text evidence="1">The sequence shown here is derived from an EMBL/GenBank/DDBJ whole genome shotgun (WGS) entry which is preliminary data.</text>
</comment>